<dbReference type="Proteomes" id="UP001314170">
    <property type="component" value="Unassembled WGS sequence"/>
</dbReference>
<reference evidence="4 5" key="1">
    <citation type="submission" date="2024-01" db="EMBL/GenBank/DDBJ databases">
        <authorList>
            <person name="Waweru B."/>
        </authorList>
    </citation>
    <scope>NUCLEOTIDE SEQUENCE [LARGE SCALE GENOMIC DNA]</scope>
</reference>
<dbReference type="Pfam" id="PF00439">
    <property type="entry name" value="Bromodomain"/>
    <property type="match status" value="1"/>
</dbReference>
<feature type="compositionally biased region" description="Polar residues" evidence="2">
    <location>
        <begin position="81"/>
        <end position="92"/>
    </location>
</feature>
<feature type="domain" description="Bromo" evidence="3">
    <location>
        <begin position="781"/>
        <end position="883"/>
    </location>
</feature>
<dbReference type="Pfam" id="PF25313">
    <property type="entry name" value="BRWD_AD"/>
    <property type="match status" value="1"/>
</dbReference>
<comment type="caution">
    <text evidence="4">The sequence shown here is derived from an EMBL/GenBank/DDBJ whole genome shotgun (WGS) entry which is preliminary data.</text>
</comment>
<feature type="compositionally biased region" description="Basic and acidic residues" evidence="2">
    <location>
        <begin position="347"/>
        <end position="357"/>
    </location>
</feature>
<dbReference type="PANTHER" id="PTHR16266:SF33">
    <property type="entry name" value="BROMO DOMAIN-CONTAINING PROTEIN"/>
    <property type="match status" value="1"/>
</dbReference>
<dbReference type="InterPro" id="IPR057451">
    <property type="entry name" value="BRWD/PHIP_AD"/>
</dbReference>
<dbReference type="CDD" id="cd05529">
    <property type="entry name" value="Bromo_WDR9_I_like"/>
    <property type="match status" value="1"/>
</dbReference>
<name>A0AAV1SBQ7_9ROSI</name>
<dbReference type="InterPro" id="IPR052060">
    <property type="entry name" value="Bromo_WD_repeat"/>
</dbReference>
<feature type="region of interest" description="Disordered" evidence="2">
    <location>
        <begin position="337"/>
        <end position="357"/>
    </location>
</feature>
<evidence type="ECO:0000313" key="4">
    <source>
        <dbReference type="EMBL" id="CAK7348420.1"/>
    </source>
</evidence>
<dbReference type="AlphaFoldDB" id="A0AAV1SBQ7"/>
<feature type="compositionally biased region" description="Basic residues" evidence="2">
    <location>
        <begin position="153"/>
        <end position="173"/>
    </location>
</feature>
<dbReference type="GO" id="GO:0006357">
    <property type="term" value="P:regulation of transcription by RNA polymerase II"/>
    <property type="evidence" value="ECO:0007669"/>
    <property type="project" value="TreeGrafter"/>
</dbReference>
<evidence type="ECO:0000259" key="3">
    <source>
        <dbReference type="SMART" id="SM00297"/>
    </source>
</evidence>
<feature type="compositionally biased region" description="Basic and acidic residues" evidence="2">
    <location>
        <begin position="104"/>
        <end position="113"/>
    </location>
</feature>
<dbReference type="GO" id="GO:0005634">
    <property type="term" value="C:nucleus"/>
    <property type="evidence" value="ECO:0007669"/>
    <property type="project" value="TreeGrafter"/>
</dbReference>
<dbReference type="SMART" id="SM00297">
    <property type="entry name" value="BROMO"/>
    <property type="match status" value="1"/>
</dbReference>
<feature type="compositionally biased region" description="Polar residues" evidence="2">
    <location>
        <begin position="214"/>
        <end position="223"/>
    </location>
</feature>
<dbReference type="SUPFAM" id="SSF47370">
    <property type="entry name" value="Bromodomain"/>
    <property type="match status" value="1"/>
</dbReference>
<feature type="region of interest" description="Disordered" evidence="2">
    <location>
        <begin position="65"/>
        <end position="237"/>
    </location>
</feature>
<dbReference type="EMBL" id="CAWUPB010001173">
    <property type="protein sequence ID" value="CAK7348420.1"/>
    <property type="molecule type" value="Genomic_DNA"/>
</dbReference>
<feature type="compositionally biased region" description="Basic and acidic residues" evidence="2">
    <location>
        <begin position="225"/>
        <end position="237"/>
    </location>
</feature>
<keyword evidence="1" id="KW-0103">Bromodomain</keyword>
<feature type="compositionally biased region" description="Acidic residues" evidence="2">
    <location>
        <begin position="194"/>
        <end position="207"/>
    </location>
</feature>
<accession>A0AAV1SBQ7</accession>
<dbReference type="Gene3D" id="1.20.920.10">
    <property type="entry name" value="Bromodomain-like"/>
    <property type="match status" value="1"/>
</dbReference>
<keyword evidence="5" id="KW-1185">Reference proteome</keyword>
<dbReference type="GO" id="GO:0007010">
    <property type="term" value="P:cytoskeleton organization"/>
    <property type="evidence" value="ECO:0007669"/>
    <property type="project" value="TreeGrafter"/>
</dbReference>
<dbReference type="InterPro" id="IPR001487">
    <property type="entry name" value="Bromodomain"/>
</dbReference>
<organism evidence="4 5">
    <name type="scientific">Dovyalis caffra</name>
    <dbReference type="NCBI Taxonomy" id="77055"/>
    <lineage>
        <taxon>Eukaryota</taxon>
        <taxon>Viridiplantae</taxon>
        <taxon>Streptophyta</taxon>
        <taxon>Embryophyta</taxon>
        <taxon>Tracheophyta</taxon>
        <taxon>Spermatophyta</taxon>
        <taxon>Magnoliopsida</taxon>
        <taxon>eudicotyledons</taxon>
        <taxon>Gunneridae</taxon>
        <taxon>Pentapetalae</taxon>
        <taxon>rosids</taxon>
        <taxon>fabids</taxon>
        <taxon>Malpighiales</taxon>
        <taxon>Salicaceae</taxon>
        <taxon>Flacourtieae</taxon>
        <taxon>Dovyalis</taxon>
    </lineage>
</organism>
<gene>
    <name evidence="4" type="ORF">DCAF_LOCUS21117</name>
</gene>
<protein>
    <recommendedName>
        <fullName evidence="3">Bromo domain-containing protein</fullName>
    </recommendedName>
</protein>
<evidence type="ECO:0000313" key="5">
    <source>
        <dbReference type="Proteomes" id="UP001314170"/>
    </source>
</evidence>
<dbReference type="GO" id="GO:0008360">
    <property type="term" value="P:regulation of cell shape"/>
    <property type="evidence" value="ECO:0007669"/>
    <property type="project" value="TreeGrafter"/>
</dbReference>
<evidence type="ECO:0000256" key="2">
    <source>
        <dbReference type="SAM" id="MobiDB-lite"/>
    </source>
</evidence>
<evidence type="ECO:0000256" key="1">
    <source>
        <dbReference type="ARBA" id="ARBA00023117"/>
    </source>
</evidence>
<proteinExistence type="predicted"/>
<sequence>MFQQRRLGALGVEWRPSSIKFAVGPDIGFGQDYQMPLLEDLDRMFEPLPEFIDATYWEPENEVISDNTDSEYNVAEECSSEGEQGSLCCSSRSDPDCSTEDTDAEHSKKDSIRRSRRRKHKTEAELMASSERRLKKRNMDERDGSISGSNGGKKLKGVQKVSKRKSSKAKSSRPQRVAARNARNMLSKITGTSTDEDDGDDSEDDTSNSESGLQDLNVQNSNGDEYLHNEQEESTKEEKLVLVEHMTKPPELPESQSVIGNRKKIVLKFSLRDSKKLVSPEERRPNGENHADFVNLSGPIEENRIKISSDNLGASSSNVSGFGLSQYQTRVDTPGAYTASSNETCNEGDKDWSGSEKRSCCDPVDKSDHSQELKEYPPPKITRLKIRTKANLKDSRSSSKLKYLRTVGDLTSNGDDVMSETPSYLGQDKLLGVPDRGEEGLGRSISLYGEHKREKTHKTRSDLEGFDGVIEENSLPANDYCGSGIDLSEAENGDAIRRTRSMKMKATQREPSAQNHNLTVKMGYGLFGTSKNAAGNEVLSEDWVSSSKMAVKSRSAKNRRGRYSDNAAIFIRRESNQPVRKLSWLILSKHEDGYRYIPQLDDEVVYLRQGHKEFIDLYNPREKGPWNSIKGNLSAVEICKVETLVYAIVPGSGDSCCKITLRFVDPSSVAFGKAFKLTLPELINFPDFVVEKTRYDASIKRDWTSGDRCEVWWRNENGEGGEWWEGNIVSMQAKSVDFPDSPWERYEIIYTSEPTLHKHSPWELRDLGIPWEHPYIDFNIRDKLLSYFTKLELSAEKNQDSYGIQKLNEASRKLDFFHRFPVPLCPEIIQSRLENNYYRSLKAVKHDMNVMMENAQAYFVLSAELSYKMKRLSEWFTGKLLKL</sequence>
<dbReference type="InterPro" id="IPR036427">
    <property type="entry name" value="Bromodomain-like_sf"/>
</dbReference>
<dbReference type="PANTHER" id="PTHR16266">
    <property type="entry name" value="WD REPEAT DOMAIN 9"/>
    <property type="match status" value="1"/>
</dbReference>